<keyword evidence="2" id="KW-1185">Reference proteome</keyword>
<comment type="caution">
    <text evidence="1">The sequence shown here is derived from an EMBL/GenBank/DDBJ whole genome shotgun (WGS) entry which is preliminary data.</text>
</comment>
<reference evidence="1 2" key="1">
    <citation type="journal article" date="2024" name="Commun. Biol.">
        <title>Comparative genomic analysis of thermophilic fungi reveals convergent evolutionary adaptations and gene losses.</title>
        <authorList>
            <person name="Steindorff A.S."/>
            <person name="Aguilar-Pontes M.V."/>
            <person name="Robinson A.J."/>
            <person name="Andreopoulos B."/>
            <person name="LaButti K."/>
            <person name="Kuo A."/>
            <person name="Mondo S."/>
            <person name="Riley R."/>
            <person name="Otillar R."/>
            <person name="Haridas S."/>
            <person name="Lipzen A."/>
            <person name="Grimwood J."/>
            <person name="Schmutz J."/>
            <person name="Clum A."/>
            <person name="Reid I.D."/>
            <person name="Moisan M.C."/>
            <person name="Butler G."/>
            <person name="Nguyen T.T.M."/>
            <person name="Dewar K."/>
            <person name="Conant G."/>
            <person name="Drula E."/>
            <person name="Henrissat B."/>
            <person name="Hansel C."/>
            <person name="Singer S."/>
            <person name="Hutchinson M.I."/>
            <person name="de Vries R.P."/>
            <person name="Natvig D.O."/>
            <person name="Powell A.J."/>
            <person name="Tsang A."/>
            <person name="Grigoriev I.V."/>
        </authorList>
    </citation>
    <scope>NUCLEOTIDE SEQUENCE [LARGE SCALE GENOMIC DNA]</scope>
    <source>
        <strain evidence="1 2">ATCC 24622</strain>
    </source>
</reference>
<evidence type="ECO:0000313" key="2">
    <source>
        <dbReference type="Proteomes" id="UP001586593"/>
    </source>
</evidence>
<accession>A0ABR3VTI5</accession>
<sequence length="156" mass="16281">MMMVAPCRAHSRAKAAPSPDAPPVMTIVLPATPAGSNDDPRSNGTILPAQVCGLVVCGSLMVANGRQCPVIPAPVRSVTTKIRDEGGRPMKGNTPLADTLADTLGRDLHADPIACQAALLQVHVQMASVVVVLRAIMPHILLLGDSPRLRISSSQE</sequence>
<evidence type="ECO:0000313" key="1">
    <source>
        <dbReference type="EMBL" id="KAL1844992.1"/>
    </source>
</evidence>
<protein>
    <submittedName>
        <fullName evidence="1">Uncharacterized protein</fullName>
    </submittedName>
</protein>
<proteinExistence type="predicted"/>
<organism evidence="1 2">
    <name type="scientific">Phialemonium thermophilum</name>
    <dbReference type="NCBI Taxonomy" id="223376"/>
    <lineage>
        <taxon>Eukaryota</taxon>
        <taxon>Fungi</taxon>
        <taxon>Dikarya</taxon>
        <taxon>Ascomycota</taxon>
        <taxon>Pezizomycotina</taxon>
        <taxon>Sordariomycetes</taxon>
        <taxon>Sordariomycetidae</taxon>
        <taxon>Cephalothecales</taxon>
        <taxon>Cephalothecaceae</taxon>
        <taxon>Phialemonium</taxon>
    </lineage>
</organism>
<dbReference type="Proteomes" id="UP001586593">
    <property type="component" value="Unassembled WGS sequence"/>
</dbReference>
<gene>
    <name evidence="1" type="ORF">VTK73DRAFT_1382</name>
</gene>
<dbReference type="EMBL" id="JAZHXJ010001329">
    <property type="protein sequence ID" value="KAL1844992.1"/>
    <property type="molecule type" value="Genomic_DNA"/>
</dbReference>
<name>A0ABR3VTI5_9PEZI</name>